<feature type="compositionally biased region" description="Basic and acidic residues" evidence="7">
    <location>
        <begin position="233"/>
        <end position="252"/>
    </location>
</feature>
<keyword evidence="5 8" id="KW-1133">Transmembrane helix</keyword>
<comment type="subcellular location">
    <subcellularLocation>
        <location evidence="1">Cell membrane</location>
        <topology evidence="1">Multi-pass membrane protein</topology>
    </subcellularLocation>
</comment>
<proteinExistence type="inferred from homology"/>
<dbReference type="EMBL" id="AWTC01000004">
    <property type="protein sequence ID" value="EST12712.1"/>
    <property type="molecule type" value="Genomic_DNA"/>
</dbReference>
<name>V6IZ17_9BACL</name>
<dbReference type="RefSeq" id="WP_023509546.1">
    <property type="nucleotide sequence ID" value="NZ_AWTC01000004.1"/>
</dbReference>
<organism evidence="10 11">
    <name type="scientific">Sporolactobacillus laevolacticus DSM 442</name>
    <dbReference type="NCBI Taxonomy" id="1395513"/>
    <lineage>
        <taxon>Bacteria</taxon>
        <taxon>Bacillati</taxon>
        <taxon>Bacillota</taxon>
        <taxon>Bacilli</taxon>
        <taxon>Bacillales</taxon>
        <taxon>Sporolactobacillaceae</taxon>
        <taxon>Sporolactobacillus</taxon>
    </lineage>
</organism>
<comment type="similarity">
    <text evidence="2">Belongs to the CpsC/CapA family.</text>
</comment>
<dbReference type="STRING" id="1395513.P343_06275"/>
<evidence type="ECO:0000256" key="1">
    <source>
        <dbReference type="ARBA" id="ARBA00004651"/>
    </source>
</evidence>
<dbReference type="InterPro" id="IPR050445">
    <property type="entry name" value="Bact_polysacc_biosynth/exp"/>
</dbReference>
<dbReference type="GO" id="GO:0004713">
    <property type="term" value="F:protein tyrosine kinase activity"/>
    <property type="evidence" value="ECO:0007669"/>
    <property type="project" value="TreeGrafter"/>
</dbReference>
<dbReference type="GO" id="GO:0005886">
    <property type="term" value="C:plasma membrane"/>
    <property type="evidence" value="ECO:0007669"/>
    <property type="project" value="UniProtKB-SubCell"/>
</dbReference>
<dbReference type="PATRIC" id="fig|1395513.3.peg.1282"/>
<reference evidence="10 11" key="1">
    <citation type="journal article" date="2013" name="Genome Announc.">
        <title>Genome Sequence of Sporolactobacillus laevolacticus DSM442, an Efficient Polymer-Grade D-Lactate Producer from Agricultural Waste Cottonseed as a Nitrogen Source.</title>
        <authorList>
            <person name="Wang H."/>
            <person name="Wang L."/>
            <person name="Ju J."/>
            <person name="Yu B."/>
            <person name="Ma Y."/>
        </authorList>
    </citation>
    <scope>NUCLEOTIDE SEQUENCE [LARGE SCALE GENOMIC DNA]</scope>
    <source>
        <strain evidence="10 11">DSM 442</strain>
    </source>
</reference>
<evidence type="ECO:0000256" key="4">
    <source>
        <dbReference type="ARBA" id="ARBA00022692"/>
    </source>
</evidence>
<evidence type="ECO:0000259" key="9">
    <source>
        <dbReference type="Pfam" id="PF02706"/>
    </source>
</evidence>
<dbReference type="AlphaFoldDB" id="V6IZ17"/>
<dbReference type="PANTHER" id="PTHR32309:SF13">
    <property type="entry name" value="FERRIC ENTEROBACTIN TRANSPORT PROTEIN FEPE"/>
    <property type="match status" value="1"/>
</dbReference>
<feature type="domain" description="Polysaccharide chain length determinant N-terminal" evidence="9">
    <location>
        <begin position="5"/>
        <end position="93"/>
    </location>
</feature>
<feature type="transmembrane region" description="Helical" evidence="8">
    <location>
        <begin position="176"/>
        <end position="194"/>
    </location>
</feature>
<keyword evidence="11" id="KW-1185">Reference proteome</keyword>
<accession>V6IZ17</accession>
<evidence type="ECO:0000256" key="3">
    <source>
        <dbReference type="ARBA" id="ARBA00022475"/>
    </source>
</evidence>
<dbReference type="PANTHER" id="PTHR32309">
    <property type="entry name" value="TYROSINE-PROTEIN KINASE"/>
    <property type="match status" value="1"/>
</dbReference>
<protein>
    <submittedName>
        <fullName evidence="10">Capsular polysaccharide biosynthesis protein</fullName>
    </submittedName>
</protein>
<feature type="region of interest" description="Disordered" evidence="7">
    <location>
        <begin position="227"/>
        <end position="252"/>
    </location>
</feature>
<evidence type="ECO:0000256" key="5">
    <source>
        <dbReference type="ARBA" id="ARBA00022989"/>
    </source>
</evidence>
<evidence type="ECO:0000313" key="11">
    <source>
        <dbReference type="Proteomes" id="UP000018296"/>
    </source>
</evidence>
<dbReference type="InterPro" id="IPR003856">
    <property type="entry name" value="LPS_length_determ_N"/>
</dbReference>
<keyword evidence="6 8" id="KW-0472">Membrane</keyword>
<keyword evidence="3" id="KW-1003">Cell membrane</keyword>
<dbReference type="Proteomes" id="UP000018296">
    <property type="component" value="Unassembled WGS sequence"/>
</dbReference>
<dbReference type="OrthoDB" id="2360475at2"/>
<evidence type="ECO:0000256" key="6">
    <source>
        <dbReference type="ARBA" id="ARBA00023136"/>
    </source>
</evidence>
<gene>
    <name evidence="10" type="ORF">P343_06275</name>
</gene>
<evidence type="ECO:0000313" key="10">
    <source>
        <dbReference type="EMBL" id="EST12712.1"/>
    </source>
</evidence>
<evidence type="ECO:0000256" key="7">
    <source>
        <dbReference type="SAM" id="MobiDB-lite"/>
    </source>
</evidence>
<evidence type="ECO:0000256" key="2">
    <source>
        <dbReference type="ARBA" id="ARBA00006683"/>
    </source>
</evidence>
<keyword evidence="4 8" id="KW-0812">Transmembrane</keyword>
<comment type="caution">
    <text evidence="10">The sequence shown here is derived from an EMBL/GenBank/DDBJ whole genome shotgun (WGS) entry which is preliminary data.</text>
</comment>
<sequence>MKKTLGLKEIYLILRKRLWLIAAITLTAGVIGAIATHFFMTPMYDATTRILVNQGNGKTLYDSNAVQTNVQLVNTYSELIDDPSILNKVIRNLHLNLSAGDLQGMLTVETNQESQIFSITAETDRADLSVRIVNHVANVFKAQVRSMLKVDNVSLLSPATVSASAGQVSPSLSKNVTIAVMLGLLFSVGLAFLLEYLDNTIKTEEDIEQKIGLPVVGIIEHFEYHDKKKRKVDGKSETTTHSEKLKKGRRDS</sequence>
<dbReference type="eggNOG" id="COG3944">
    <property type="taxonomic scope" value="Bacteria"/>
</dbReference>
<evidence type="ECO:0000256" key="8">
    <source>
        <dbReference type="SAM" id="Phobius"/>
    </source>
</evidence>
<dbReference type="Pfam" id="PF02706">
    <property type="entry name" value="Wzz"/>
    <property type="match status" value="1"/>
</dbReference>
<feature type="transmembrane region" description="Helical" evidence="8">
    <location>
        <begin position="20"/>
        <end position="40"/>
    </location>
</feature>